<evidence type="ECO:0000313" key="3">
    <source>
        <dbReference type="Proteomes" id="UP001165085"/>
    </source>
</evidence>
<dbReference type="GO" id="GO:0016279">
    <property type="term" value="F:protein-lysine N-methyltransferase activity"/>
    <property type="evidence" value="ECO:0007669"/>
    <property type="project" value="TreeGrafter"/>
</dbReference>
<dbReference type="AlphaFoldDB" id="A0A9W7A092"/>
<comment type="caution">
    <text evidence="2">The sequence shown here is derived from an EMBL/GenBank/DDBJ whole genome shotgun (WGS) entry which is preliminary data.</text>
</comment>
<dbReference type="SUPFAM" id="SSF82199">
    <property type="entry name" value="SET domain"/>
    <property type="match status" value="1"/>
</dbReference>
<dbReference type="PROSITE" id="PS50280">
    <property type="entry name" value="SET"/>
    <property type="match status" value="1"/>
</dbReference>
<dbReference type="PANTHER" id="PTHR13271">
    <property type="entry name" value="UNCHARACTERIZED PUTATIVE METHYLTRANSFERASE"/>
    <property type="match status" value="1"/>
</dbReference>
<dbReference type="OrthoDB" id="341421at2759"/>
<gene>
    <name evidence="2" type="ORF">TrST_g12993</name>
</gene>
<dbReference type="Pfam" id="PF00856">
    <property type="entry name" value="SET"/>
    <property type="match status" value="1"/>
</dbReference>
<dbReference type="CDD" id="cd10527">
    <property type="entry name" value="SET_LSMT"/>
    <property type="match status" value="1"/>
</dbReference>
<proteinExistence type="predicted"/>
<organism evidence="2 3">
    <name type="scientific">Triparma strigata</name>
    <dbReference type="NCBI Taxonomy" id="1606541"/>
    <lineage>
        <taxon>Eukaryota</taxon>
        <taxon>Sar</taxon>
        <taxon>Stramenopiles</taxon>
        <taxon>Ochrophyta</taxon>
        <taxon>Bolidophyceae</taxon>
        <taxon>Parmales</taxon>
        <taxon>Triparmaceae</taxon>
        <taxon>Triparma</taxon>
    </lineage>
</organism>
<dbReference type="InterPro" id="IPR046341">
    <property type="entry name" value="SET_dom_sf"/>
</dbReference>
<dbReference type="InterPro" id="IPR050600">
    <property type="entry name" value="SETD3_SETD6_MTase"/>
</dbReference>
<accession>A0A9W7A092</accession>
<evidence type="ECO:0000259" key="1">
    <source>
        <dbReference type="PROSITE" id="PS50280"/>
    </source>
</evidence>
<dbReference type="Gene3D" id="3.90.1410.10">
    <property type="entry name" value="set domain protein methyltransferase, domain 1"/>
    <property type="match status" value="2"/>
</dbReference>
<keyword evidence="3" id="KW-1185">Reference proteome</keyword>
<name>A0A9W7A092_9STRA</name>
<dbReference type="EMBL" id="BRXY01000073">
    <property type="protein sequence ID" value="GMH61666.1"/>
    <property type="molecule type" value="Genomic_DNA"/>
</dbReference>
<protein>
    <recommendedName>
        <fullName evidence="1">SET domain-containing protein</fullName>
    </recommendedName>
</protein>
<dbReference type="PANTHER" id="PTHR13271:SF151">
    <property type="entry name" value="SET DOMAIN-CONTAINING PROTEIN 4"/>
    <property type="match status" value="1"/>
</dbReference>
<reference evidence="3" key="1">
    <citation type="journal article" date="2023" name="Commun. Biol.">
        <title>Genome analysis of Parmales, the sister group of diatoms, reveals the evolutionary specialization of diatoms from phago-mixotrophs to photoautotrophs.</title>
        <authorList>
            <person name="Ban H."/>
            <person name="Sato S."/>
            <person name="Yoshikawa S."/>
            <person name="Yamada K."/>
            <person name="Nakamura Y."/>
            <person name="Ichinomiya M."/>
            <person name="Sato N."/>
            <person name="Blanc-Mathieu R."/>
            <person name="Endo H."/>
            <person name="Kuwata A."/>
            <person name="Ogata H."/>
        </authorList>
    </citation>
    <scope>NUCLEOTIDE SEQUENCE [LARGE SCALE GENOMIC DNA]</scope>
    <source>
        <strain evidence="3">NIES 3701</strain>
    </source>
</reference>
<dbReference type="Proteomes" id="UP001165085">
    <property type="component" value="Unassembled WGS sequence"/>
</dbReference>
<sequence>MWEVATRNLYFAEESQQNSSFLILLKPPFRGGGMHLLLTLGSFCFCLSPDKAFEAWCKKNDIYSSRISCRTTEASIGGRGLFTDHDVREGEVLATIPARLLLTSNDKALWAGEIAAKAKVAEPVIAEWVSTWSGGFSEDVEAMGALGEGARRQVGVKLEKRRKQFEEAKVLYGLERDDWAMYNMIWSRACYLGPQWKNEIGIIPFFDMLNHTPKENVRLSSLGDAMRGFEGALKPADLDEKDMLIIAKEDIAKDSELLTCYLDEGKADSKEDRDELAARRMVVWGF</sequence>
<feature type="domain" description="SET" evidence="1">
    <location>
        <begin position="65"/>
        <end position="262"/>
    </location>
</feature>
<evidence type="ECO:0000313" key="2">
    <source>
        <dbReference type="EMBL" id="GMH61666.1"/>
    </source>
</evidence>
<dbReference type="InterPro" id="IPR001214">
    <property type="entry name" value="SET_dom"/>
</dbReference>